<name>A0A6J5KU84_9CAUD</name>
<evidence type="ECO:0000256" key="1">
    <source>
        <dbReference type="SAM" id="MobiDB-lite"/>
    </source>
</evidence>
<feature type="region of interest" description="Disordered" evidence="1">
    <location>
        <begin position="212"/>
        <end position="233"/>
    </location>
</feature>
<organism evidence="2">
    <name type="scientific">uncultured Caudovirales phage</name>
    <dbReference type="NCBI Taxonomy" id="2100421"/>
    <lineage>
        <taxon>Viruses</taxon>
        <taxon>Duplodnaviria</taxon>
        <taxon>Heunggongvirae</taxon>
        <taxon>Uroviricota</taxon>
        <taxon>Caudoviricetes</taxon>
        <taxon>Peduoviridae</taxon>
        <taxon>Maltschvirus</taxon>
        <taxon>Maltschvirus maltsch</taxon>
    </lineage>
</organism>
<proteinExistence type="predicted"/>
<dbReference type="EMBL" id="LR796172">
    <property type="protein sequence ID" value="CAB4123760.1"/>
    <property type="molecule type" value="Genomic_DNA"/>
</dbReference>
<feature type="region of interest" description="Disordered" evidence="1">
    <location>
        <begin position="1"/>
        <end position="115"/>
    </location>
</feature>
<feature type="compositionally biased region" description="Polar residues" evidence="1">
    <location>
        <begin position="104"/>
        <end position="113"/>
    </location>
</feature>
<reference evidence="2" key="1">
    <citation type="submission" date="2020-04" db="EMBL/GenBank/DDBJ databases">
        <authorList>
            <person name="Chiriac C."/>
            <person name="Salcher M."/>
            <person name="Ghai R."/>
            <person name="Kavagutti S V."/>
        </authorList>
    </citation>
    <scope>NUCLEOTIDE SEQUENCE</scope>
</reference>
<evidence type="ECO:0000313" key="2">
    <source>
        <dbReference type="EMBL" id="CAB4123760.1"/>
    </source>
</evidence>
<accession>A0A6J5KU84</accession>
<sequence length="250" mass="25682">MAKHKVKRYDGEDGSEVEDDTSALTAYTPPAAQAKQAPVVTKEQLAKSGLSLRDYMNQQQGLTRRGSSAPAARSDDNYGNEGRGSKAPEARDRFGIPGKVGSPSAPNGNSADSTELGRNLSAAVNATGASSALQGIRRGAAVGKGLAEFAAGRNAAAEVAPVVNARRAAPNPATLEKFNEGLRKAKPAMDREAARQAVLKADTLKTGGKVKGYAKGGSISSASSRADGIAQRGKTRGVMLCSGGMAKGKR</sequence>
<gene>
    <name evidence="2" type="ORF">UFOVP48_77</name>
</gene>
<feature type="compositionally biased region" description="Polar residues" evidence="1">
    <location>
        <begin position="56"/>
        <end position="66"/>
    </location>
</feature>
<feature type="compositionally biased region" description="Basic and acidic residues" evidence="1">
    <location>
        <begin position="83"/>
        <end position="94"/>
    </location>
</feature>
<protein>
    <submittedName>
        <fullName evidence="2">Uncharacterized protein</fullName>
    </submittedName>
</protein>
<feature type="compositionally biased region" description="Low complexity" evidence="1">
    <location>
        <begin position="28"/>
        <end position="42"/>
    </location>
</feature>
<feature type="compositionally biased region" description="Acidic residues" evidence="1">
    <location>
        <begin position="12"/>
        <end position="21"/>
    </location>
</feature>